<dbReference type="GO" id="GO:0004674">
    <property type="term" value="F:protein serine/threonine kinase activity"/>
    <property type="evidence" value="ECO:0007669"/>
    <property type="project" value="UniProtKB-KW"/>
</dbReference>
<dbReference type="PANTHER" id="PTHR43289">
    <property type="entry name" value="MITOGEN-ACTIVATED PROTEIN KINASE KINASE KINASE 20-RELATED"/>
    <property type="match status" value="1"/>
</dbReference>
<dbReference type="EMBL" id="FOKG01000019">
    <property type="protein sequence ID" value="SFB55484.1"/>
    <property type="molecule type" value="Genomic_DNA"/>
</dbReference>
<evidence type="ECO:0000256" key="6">
    <source>
        <dbReference type="ARBA" id="ARBA00022840"/>
    </source>
</evidence>
<evidence type="ECO:0000256" key="5">
    <source>
        <dbReference type="ARBA" id="ARBA00022777"/>
    </source>
</evidence>
<dbReference type="PROSITE" id="PS00108">
    <property type="entry name" value="PROTEIN_KINASE_ST"/>
    <property type="match status" value="1"/>
</dbReference>
<dbReference type="Gene3D" id="1.10.510.10">
    <property type="entry name" value="Transferase(Phosphotransferase) domain 1"/>
    <property type="match status" value="1"/>
</dbReference>
<dbReference type="Gene3D" id="3.30.200.20">
    <property type="entry name" value="Phosphorylase Kinase, domain 1"/>
    <property type="match status" value="1"/>
</dbReference>
<keyword evidence="4 7" id="KW-0547">Nucleotide-binding</keyword>
<reference evidence="11" key="1">
    <citation type="submission" date="2016-10" db="EMBL/GenBank/DDBJ databases">
        <authorList>
            <person name="Varghese N."/>
            <person name="Submissions S."/>
        </authorList>
    </citation>
    <scope>NUCLEOTIDE SEQUENCE [LARGE SCALE GENOMIC DNA]</scope>
    <source>
        <strain evidence="11">CGMCC 4.3568</strain>
    </source>
</reference>
<dbReference type="SUPFAM" id="SSF56112">
    <property type="entry name" value="Protein kinase-like (PK-like)"/>
    <property type="match status" value="1"/>
</dbReference>
<name>A0A1I1BYG0_9PSEU</name>
<dbReference type="InterPro" id="IPR011009">
    <property type="entry name" value="Kinase-like_dom_sf"/>
</dbReference>
<keyword evidence="8" id="KW-1133">Transmembrane helix</keyword>
<dbReference type="AlphaFoldDB" id="A0A1I1BYG0"/>
<dbReference type="InterPro" id="IPR017441">
    <property type="entry name" value="Protein_kinase_ATP_BS"/>
</dbReference>
<feature type="domain" description="Protein kinase" evidence="9">
    <location>
        <begin position="29"/>
        <end position="283"/>
    </location>
</feature>
<gene>
    <name evidence="10" type="ORF">SAMN05216266_1198</name>
</gene>
<evidence type="ECO:0000256" key="7">
    <source>
        <dbReference type="PROSITE-ProRule" id="PRU10141"/>
    </source>
</evidence>
<evidence type="ECO:0000256" key="3">
    <source>
        <dbReference type="ARBA" id="ARBA00022679"/>
    </source>
</evidence>
<proteinExistence type="predicted"/>
<keyword evidence="8" id="KW-0812">Transmembrane</keyword>
<dbReference type="Proteomes" id="UP000243799">
    <property type="component" value="Unassembled WGS sequence"/>
</dbReference>
<evidence type="ECO:0000256" key="2">
    <source>
        <dbReference type="ARBA" id="ARBA00022527"/>
    </source>
</evidence>
<keyword evidence="11" id="KW-1185">Reference proteome</keyword>
<dbReference type="InterPro" id="IPR000719">
    <property type="entry name" value="Prot_kinase_dom"/>
</dbReference>
<protein>
    <recommendedName>
        <fullName evidence="1">non-specific serine/threonine protein kinase</fullName>
        <ecNumber evidence="1">2.7.11.1</ecNumber>
    </recommendedName>
</protein>
<dbReference type="InterPro" id="IPR008271">
    <property type="entry name" value="Ser/Thr_kinase_AS"/>
</dbReference>
<keyword evidence="6 7" id="KW-0067">ATP-binding</keyword>
<evidence type="ECO:0000259" key="9">
    <source>
        <dbReference type="PROSITE" id="PS50011"/>
    </source>
</evidence>
<keyword evidence="2 10" id="KW-0723">Serine/threonine-protein kinase</keyword>
<dbReference type="EC" id="2.7.11.1" evidence="1"/>
<sequence length="516" mass="54505">MTDEQGQQTRTTQTTPNAGAAQRVIAGRYALMGELGRGGMGVVWRAEDTVIGRHVAVKELRLPEGAEDAGVFQERVLREVRTGGRLNDPAVVTVYDVVTDADTTYIVMELVEAPTLSDLVRRNGPLAPHQVAMVGDQVLSALRAAHQAGIVHRDVKPGNIMVTSTGRVKLTDFGIAQAVDDPRLTTSGMLVGSPAFMAPERVAGREAMPASDLWALGATLYFAVEGTVAFERSSTAATLHAIMNEVPYLTHAQGPLASAIMGLLISTPEARITAEQAGGLLSMAAGQHGQSTPSGGMPTSVYPGQQPPPPQTMVAGHVMSGPAPAGPGSKAKRNGLLIGGVLAAVALLAAGTFLGKWIFGPAVDDAMKPTMTYGASGADIPSFETSSNGCLNVPLEQGRSIVSNNWIECDGSHDSEYFESVVVFYNSRASSDTAKAAYPDPARLRVFAESACSMAFHSEKVPAQKRAGLSYQALIPYKDAWEARGDNANDLTRRVYCMLSDRGGGQLDGLNWTQVR</sequence>
<feature type="transmembrane region" description="Helical" evidence="8">
    <location>
        <begin position="336"/>
        <end position="359"/>
    </location>
</feature>
<dbReference type="RefSeq" id="WP_245788687.1">
    <property type="nucleotide sequence ID" value="NZ_FOKG01000019.1"/>
</dbReference>
<accession>A0A1I1BYG0</accession>
<dbReference type="CDD" id="cd14014">
    <property type="entry name" value="STKc_PknB_like"/>
    <property type="match status" value="1"/>
</dbReference>
<dbReference type="PROSITE" id="PS50011">
    <property type="entry name" value="PROTEIN_KINASE_DOM"/>
    <property type="match status" value="1"/>
</dbReference>
<keyword evidence="3" id="KW-0808">Transferase</keyword>
<keyword evidence="8" id="KW-0472">Membrane</keyword>
<keyword evidence="5 10" id="KW-0418">Kinase</keyword>
<dbReference type="GO" id="GO:0005524">
    <property type="term" value="F:ATP binding"/>
    <property type="evidence" value="ECO:0007669"/>
    <property type="project" value="UniProtKB-UniRule"/>
</dbReference>
<evidence type="ECO:0000256" key="4">
    <source>
        <dbReference type="ARBA" id="ARBA00022741"/>
    </source>
</evidence>
<dbReference type="PROSITE" id="PS00107">
    <property type="entry name" value="PROTEIN_KINASE_ATP"/>
    <property type="match status" value="1"/>
</dbReference>
<organism evidence="10 11">
    <name type="scientific">Amycolatopsis marina</name>
    <dbReference type="NCBI Taxonomy" id="490629"/>
    <lineage>
        <taxon>Bacteria</taxon>
        <taxon>Bacillati</taxon>
        <taxon>Actinomycetota</taxon>
        <taxon>Actinomycetes</taxon>
        <taxon>Pseudonocardiales</taxon>
        <taxon>Pseudonocardiaceae</taxon>
        <taxon>Amycolatopsis</taxon>
    </lineage>
</organism>
<dbReference type="Pfam" id="PF00069">
    <property type="entry name" value="Pkinase"/>
    <property type="match status" value="1"/>
</dbReference>
<feature type="binding site" evidence="7">
    <location>
        <position position="58"/>
    </location>
    <ligand>
        <name>ATP</name>
        <dbReference type="ChEBI" id="CHEBI:30616"/>
    </ligand>
</feature>
<dbReference type="SMART" id="SM00220">
    <property type="entry name" value="S_TKc"/>
    <property type="match status" value="1"/>
</dbReference>
<evidence type="ECO:0000313" key="10">
    <source>
        <dbReference type="EMBL" id="SFB55484.1"/>
    </source>
</evidence>
<dbReference type="PANTHER" id="PTHR43289:SF6">
    <property type="entry name" value="SERINE_THREONINE-PROTEIN KINASE NEKL-3"/>
    <property type="match status" value="1"/>
</dbReference>
<evidence type="ECO:0000313" key="11">
    <source>
        <dbReference type="Proteomes" id="UP000243799"/>
    </source>
</evidence>
<evidence type="ECO:0000256" key="1">
    <source>
        <dbReference type="ARBA" id="ARBA00012513"/>
    </source>
</evidence>
<dbReference type="STRING" id="490629.SAMN05216266_1198"/>
<evidence type="ECO:0000256" key="8">
    <source>
        <dbReference type="SAM" id="Phobius"/>
    </source>
</evidence>